<name>A0A653CMM5_CALMS</name>
<dbReference type="Gene3D" id="3.40.50.2300">
    <property type="match status" value="2"/>
</dbReference>
<evidence type="ECO:0000259" key="5">
    <source>
        <dbReference type="Pfam" id="PF01094"/>
    </source>
</evidence>
<evidence type="ECO:0000256" key="4">
    <source>
        <dbReference type="ARBA" id="ARBA00023136"/>
    </source>
</evidence>
<dbReference type="InterPro" id="IPR028082">
    <property type="entry name" value="Peripla_BP_I"/>
</dbReference>
<comment type="subcellular location">
    <subcellularLocation>
        <location evidence="1">Membrane</location>
    </subcellularLocation>
</comment>
<protein>
    <recommendedName>
        <fullName evidence="5">Receptor ligand binding region domain-containing protein</fullName>
    </recommendedName>
</protein>
<proteinExistence type="predicted"/>
<keyword evidence="2" id="KW-0812">Transmembrane</keyword>
<dbReference type="EMBL" id="CAACVG010008288">
    <property type="protein sequence ID" value="VEN49177.1"/>
    <property type="molecule type" value="Genomic_DNA"/>
</dbReference>
<organism evidence="6 7">
    <name type="scientific">Callosobruchus maculatus</name>
    <name type="common">Southern cowpea weevil</name>
    <name type="synonym">Pulse bruchid</name>
    <dbReference type="NCBI Taxonomy" id="64391"/>
    <lineage>
        <taxon>Eukaryota</taxon>
        <taxon>Metazoa</taxon>
        <taxon>Ecdysozoa</taxon>
        <taxon>Arthropoda</taxon>
        <taxon>Hexapoda</taxon>
        <taxon>Insecta</taxon>
        <taxon>Pterygota</taxon>
        <taxon>Neoptera</taxon>
        <taxon>Endopterygota</taxon>
        <taxon>Coleoptera</taxon>
        <taxon>Polyphaga</taxon>
        <taxon>Cucujiformia</taxon>
        <taxon>Chrysomeloidea</taxon>
        <taxon>Chrysomelidae</taxon>
        <taxon>Bruchinae</taxon>
        <taxon>Bruchini</taxon>
        <taxon>Callosobruchus</taxon>
    </lineage>
</organism>
<accession>A0A653CMM5</accession>
<evidence type="ECO:0000256" key="2">
    <source>
        <dbReference type="ARBA" id="ARBA00022692"/>
    </source>
</evidence>
<keyword evidence="3" id="KW-1133">Transmembrane helix</keyword>
<reference evidence="6 7" key="1">
    <citation type="submission" date="2019-01" db="EMBL/GenBank/DDBJ databases">
        <authorList>
            <person name="Sayadi A."/>
        </authorList>
    </citation>
    <scope>NUCLEOTIDE SEQUENCE [LARGE SCALE GENOMIC DNA]</scope>
</reference>
<feature type="non-terminal residue" evidence="6">
    <location>
        <position position="1"/>
    </location>
</feature>
<dbReference type="AlphaFoldDB" id="A0A653CMM5"/>
<dbReference type="OrthoDB" id="60033at2759"/>
<evidence type="ECO:0000313" key="6">
    <source>
        <dbReference type="EMBL" id="VEN49177.1"/>
    </source>
</evidence>
<dbReference type="Pfam" id="PF01094">
    <property type="entry name" value="ANF_receptor"/>
    <property type="match status" value="1"/>
</dbReference>
<keyword evidence="7" id="KW-1185">Reference proteome</keyword>
<dbReference type="Proteomes" id="UP000410492">
    <property type="component" value="Unassembled WGS sequence"/>
</dbReference>
<evidence type="ECO:0000313" key="7">
    <source>
        <dbReference type="Proteomes" id="UP000410492"/>
    </source>
</evidence>
<dbReference type="GO" id="GO:0016020">
    <property type="term" value="C:membrane"/>
    <property type="evidence" value="ECO:0007669"/>
    <property type="project" value="UniProtKB-SubCell"/>
</dbReference>
<sequence>DTQISKSVASVLAAFNWTHVVVLYLNSPDFEFGNIASIVLSTLSAAGITVITTKYWDTPYHHGYFTNPFYDIVEQTYKDTRIFVILGHYYEHLGLMIAMEEKKLFDKGEYFVVGVDIEQYDSENPTKYLKGLLRDLWDDVDPVAQRAYRNYIGVVPSSPVGFEHFTTLVNSYMEKPPFNFTNPLKYFGGEKRIRAEAAYLYDAVHVYAKALMEVLDAGGDPKNGTAIIDAMKGTHYKSAMGYMVYMDENGDAEGNYTLIARKNLPGTEKEGPY</sequence>
<dbReference type="SUPFAM" id="SSF53822">
    <property type="entry name" value="Periplasmic binding protein-like I"/>
    <property type="match status" value="1"/>
</dbReference>
<keyword evidence="4" id="KW-0472">Membrane</keyword>
<gene>
    <name evidence="6" type="ORF">CALMAC_LOCUS10379</name>
</gene>
<evidence type="ECO:0000256" key="1">
    <source>
        <dbReference type="ARBA" id="ARBA00004370"/>
    </source>
</evidence>
<dbReference type="InterPro" id="IPR001828">
    <property type="entry name" value="ANF_lig-bd_rcpt"/>
</dbReference>
<evidence type="ECO:0000256" key="3">
    <source>
        <dbReference type="ARBA" id="ARBA00022989"/>
    </source>
</evidence>
<feature type="domain" description="Receptor ligand binding region" evidence="5">
    <location>
        <begin position="1"/>
        <end position="260"/>
    </location>
</feature>
<dbReference type="FunFam" id="3.40.50.2300:FF:000311">
    <property type="entry name" value="Guanylate cyclase"/>
    <property type="match status" value="1"/>
</dbReference>
<feature type="non-terminal residue" evidence="6">
    <location>
        <position position="273"/>
    </location>
</feature>